<keyword evidence="2" id="KW-1185">Reference proteome</keyword>
<sequence length="147" mass="16294">MTFDLKTIGAFGLLLLFTACQPKNEQEPEACQAPMSLIAQSNCESGYQGTFLIASDYKETTEASILFEIFPQKDTLSNETNVKSAWKNGSNQHDRILISDSVIGNSPKFLVQVSINCSGTELKSKYFAFVKRPAANPACFVWRQVNI</sequence>
<dbReference type="RefSeq" id="WP_154172292.1">
    <property type="nucleotide sequence ID" value="NZ_WJXZ01000001.1"/>
</dbReference>
<evidence type="ECO:0000313" key="1">
    <source>
        <dbReference type="EMBL" id="MRS59879.1"/>
    </source>
</evidence>
<dbReference type="OrthoDB" id="959360at2"/>
<name>A0A7K0EDA6_9BACT</name>
<proteinExistence type="predicted"/>
<reference evidence="1 2" key="1">
    <citation type="journal article" date="2018" name="Antonie Van Leeuwenhoek">
        <title>Larkinella terrae sp. nov., isolated from soil on Jeju Island, South Korea.</title>
        <authorList>
            <person name="Ten L.N."/>
            <person name="Jeon J."/>
            <person name="Park S.J."/>
            <person name="Park S."/>
            <person name="Lee S.Y."/>
            <person name="Kim M.K."/>
            <person name="Jung H.Y."/>
        </authorList>
    </citation>
    <scope>NUCLEOTIDE SEQUENCE [LARGE SCALE GENOMIC DNA]</scope>
    <source>
        <strain evidence="1 2">KCTC 52001</strain>
    </source>
</reference>
<evidence type="ECO:0000313" key="2">
    <source>
        <dbReference type="Proteomes" id="UP000441754"/>
    </source>
</evidence>
<dbReference type="PROSITE" id="PS51257">
    <property type="entry name" value="PROKAR_LIPOPROTEIN"/>
    <property type="match status" value="1"/>
</dbReference>
<dbReference type="Proteomes" id="UP000441754">
    <property type="component" value="Unassembled WGS sequence"/>
</dbReference>
<evidence type="ECO:0008006" key="3">
    <source>
        <dbReference type="Google" id="ProtNLM"/>
    </source>
</evidence>
<organism evidence="1 2">
    <name type="scientific">Larkinella terrae</name>
    <dbReference type="NCBI Taxonomy" id="2025311"/>
    <lineage>
        <taxon>Bacteria</taxon>
        <taxon>Pseudomonadati</taxon>
        <taxon>Bacteroidota</taxon>
        <taxon>Cytophagia</taxon>
        <taxon>Cytophagales</taxon>
        <taxon>Spirosomataceae</taxon>
        <taxon>Larkinella</taxon>
    </lineage>
</organism>
<gene>
    <name evidence="1" type="ORF">GJJ30_01135</name>
</gene>
<comment type="caution">
    <text evidence="1">The sequence shown here is derived from an EMBL/GenBank/DDBJ whole genome shotgun (WGS) entry which is preliminary data.</text>
</comment>
<accession>A0A7K0EDA6</accession>
<dbReference type="AlphaFoldDB" id="A0A7K0EDA6"/>
<protein>
    <recommendedName>
        <fullName evidence="3">Lipoprotein</fullName>
    </recommendedName>
</protein>
<dbReference type="EMBL" id="WJXZ01000001">
    <property type="protein sequence ID" value="MRS59879.1"/>
    <property type="molecule type" value="Genomic_DNA"/>
</dbReference>